<dbReference type="InterPro" id="IPR050131">
    <property type="entry name" value="Peptidase_S8_subtilisin-like"/>
</dbReference>
<dbReference type="EMBL" id="JAHRIN010050547">
    <property type="protein sequence ID" value="MEQ2208504.1"/>
    <property type="molecule type" value="Genomic_DNA"/>
</dbReference>
<evidence type="ECO:0000256" key="2">
    <source>
        <dbReference type="ARBA" id="ARBA00022670"/>
    </source>
</evidence>
<feature type="transmembrane region" description="Helical" evidence="6">
    <location>
        <begin position="29"/>
        <end position="52"/>
    </location>
</feature>
<keyword evidence="9" id="KW-1185">Reference proteome</keyword>
<dbReference type="Proteomes" id="UP001434883">
    <property type="component" value="Unassembled WGS sequence"/>
</dbReference>
<dbReference type="InterPro" id="IPR022398">
    <property type="entry name" value="Peptidase_S8_His-AS"/>
</dbReference>
<evidence type="ECO:0000256" key="3">
    <source>
        <dbReference type="ARBA" id="ARBA00022801"/>
    </source>
</evidence>
<dbReference type="PANTHER" id="PTHR43806:SF14">
    <property type="entry name" value="TRIPEPTIDYL-PEPTIDASE 2"/>
    <property type="match status" value="1"/>
</dbReference>
<dbReference type="InterPro" id="IPR036852">
    <property type="entry name" value="Peptidase_S8/S53_dom_sf"/>
</dbReference>
<keyword evidence="6" id="KW-1133">Transmembrane helix</keyword>
<evidence type="ECO:0000256" key="1">
    <source>
        <dbReference type="ARBA" id="ARBA00011073"/>
    </source>
</evidence>
<dbReference type="PROSITE" id="PS51892">
    <property type="entry name" value="SUBTILASE"/>
    <property type="match status" value="1"/>
</dbReference>
<keyword evidence="4" id="KW-0720">Serine protease</keyword>
<keyword evidence="2" id="KW-0645">Protease</keyword>
<sequence>MQHTKSPGECVQKTTGTAPLIRTPLSHRVALLSLLHFAALFSLSLFFVWIMAAHSTDEPFPFHGLLPKKETGAASYLSRFPEYDGRGVLIAILDTGVDPGAPGMQVNLPSCLVLAETEMIPPAWVNPSGKYRIGVKNGYEFFPKALKDRIQMEKLQKEDLQCQSELLASLEKKYSDPGPVAVVDTSECGELSQCSVLSSYREKQEYATLGNAEMLNYSVNIYDEGNTLCIVTSGGAHGTHVASIAAGYFPEEPERNGVAPGAQILALKIGDTRLSTMETGTGLIRAEIMAPAFPLSAAQEEPPAAL</sequence>
<dbReference type="SUPFAM" id="SSF52743">
    <property type="entry name" value="Subtilisin-like"/>
    <property type="match status" value="1"/>
</dbReference>
<dbReference type="InterPro" id="IPR000209">
    <property type="entry name" value="Peptidase_S8/S53_dom"/>
</dbReference>
<dbReference type="PROSITE" id="PS00137">
    <property type="entry name" value="SUBTILASE_HIS"/>
    <property type="match status" value="1"/>
</dbReference>
<protein>
    <recommendedName>
        <fullName evidence="7">Peptidase S8/S53 domain-containing protein</fullName>
    </recommendedName>
</protein>
<dbReference type="Gene3D" id="3.40.50.200">
    <property type="entry name" value="Peptidase S8/S53 domain"/>
    <property type="match status" value="1"/>
</dbReference>
<comment type="caution">
    <text evidence="8">The sequence shown here is derived from an EMBL/GenBank/DDBJ whole genome shotgun (WGS) entry which is preliminary data.</text>
</comment>
<comment type="similarity">
    <text evidence="1 5">Belongs to the peptidase S8 family.</text>
</comment>
<name>A0ABV0RJZ8_9TELE</name>
<comment type="caution">
    <text evidence="5">Lacks conserved residue(s) required for the propagation of feature annotation.</text>
</comment>
<evidence type="ECO:0000256" key="4">
    <source>
        <dbReference type="ARBA" id="ARBA00022825"/>
    </source>
</evidence>
<evidence type="ECO:0000313" key="9">
    <source>
        <dbReference type="Proteomes" id="UP001434883"/>
    </source>
</evidence>
<organism evidence="8 9">
    <name type="scientific">Xenoophorus captivus</name>
    <dbReference type="NCBI Taxonomy" id="1517983"/>
    <lineage>
        <taxon>Eukaryota</taxon>
        <taxon>Metazoa</taxon>
        <taxon>Chordata</taxon>
        <taxon>Craniata</taxon>
        <taxon>Vertebrata</taxon>
        <taxon>Euteleostomi</taxon>
        <taxon>Actinopterygii</taxon>
        <taxon>Neopterygii</taxon>
        <taxon>Teleostei</taxon>
        <taxon>Neoteleostei</taxon>
        <taxon>Acanthomorphata</taxon>
        <taxon>Ovalentaria</taxon>
        <taxon>Atherinomorphae</taxon>
        <taxon>Cyprinodontiformes</taxon>
        <taxon>Goodeidae</taxon>
        <taxon>Xenoophorus</taxon>
    </lineage>
</organism>
<evidence type="ECO:0000313" key="8">
    <source>
        <dbReference type="EMBL" id="MEQ2208504.1"/>
    </source>
</evidence>
<evidence type="ECO:0000256" key="5">
    <source>
        <dbReference type="PROSITE-ProRule" id="PRU01240"/>
    </source>
</evidence>
<keyword evidence="3" id="KW-0378">Hydrolase</keyword>
<keyword evidence="6" id="KW-0472">Membrane</keyword>
<dbReference type="Pfam" id="PF00082">
    <property type="entry name" value="Peptidase_S8"/>
    <property type="match status" value="1"/>
</dbReference>
<dbReference type="PRINTS" id="PR00723">
    <property type="entry name" value="SUBTILISIN"/>
</dbReference>
<gene>
    <name evidence="8" type="ORF">XENOCAPTIV_003362</name>
</gene>
<dbReference type="InterPro" id="IPR015500">
    <property type="entry name" value="Peptidase_S8_subtilisin-rel"/>
</dbReference>
<accession>A0ABV0RJZ8</accession>
<dbReference type="PANTHER" id="PTHR43806">
    <property type="entry name" value="PEPTIDASE S8"/>
    <property type="match status" value="1"/>
</dbReference>
<evidence type="ECO:0000256" key="6">
    <source>
        <dbReference type="SAM" id="Phobius"/>
    </source>
</evidence>
<dbReference type="Gene3D" id="6.10.250.3080">
    <property type="match status" value="1"/>
</dbReference>
<reference evidence="8 9" key="1">
    <citation type="submission" date="2021-06" db="EMBL/GenBank/DDBJ databases">
        <authorList>
            <person name="Palmer J.M."/>
        </authorList>
    </citation>
    <scope>NUCLEOTIDE SEQUENCE [LARGE SCALE GENOMIC DNA]</scope>
    <source>
        <strain evidence="8 9">XC_2019</strain>
        <tissue evidence="8">Muscle</tissue>
    </source>
</reference>
<proteinExistence type="inferred from homology"/>
<keyword evidence="6" id="KW-0812">Transmembrane</keyword>
<evidence type="ECO:0000259" key="7">
    <source>
        <dbReference type="Pfam" id="PF00082"/>
    </source>
</evidence>
<feature type="domain" description="Peptidase S8/S53" evidence="7">
    <location>
        <begin position="85"/>
        <end position="287"/>
    </location>
</feature>